<dbReference type="Proteomes" id="UP001642360">
    <property type="component" value="Unassembled WGS sequence"/>
</dbReference>
<dbReference type="EMBL" id="CAUOFW020006725">
    <property type="protein sequence ID" value="CAK9176009.1"/>
    <property type="molecule type" value="Genomic_DNA"/>
</dbReference>
<sequence>MEGCGNSLKSLSLIFPALWVIDKELLQLLNGELASQAVQVLLFCLCDESRESDLSFQLNNVQRTKPLYTNRYLEVYYRSPFRTSKLQSVFFVLIVHLGFGYIQHRRCFYLGRI</sequence>
<name>A0ABC8U6U7_9AQUA</name>
<evidence type="ECO:0000313" key="1">
    <source>
        <dbReference type="EMBL" id="CAK9176009.1"/>
    </source>
</evidence>
<dbReference type="AlphaFoldDB" id="A0ABC8U6U7"/>
<evidence type="ECO:0000313" key="2">
    <source>
        <dbReference type="Proteomes" id="UP001642360"/>
    </source>
</evidence>
<organism evidence="1 2">
    <name type="scientific">Ilex paraguariensis</name>
    <name type="common">yerba mate</name>
    <dbReference type="NCBI Taxonomy" id="185542"/>
    <lineage>
        <taxon>Eukaryota</taxon>
        <taxon>Viridiplantae</taxon>
        <taxon>Streptophyta</taxon>
        <taxon>Embryophyta</taxon>
        <taxon>Tracheophyta</taxon>
        <taxon>Spermatophyta</taxon>
        <taxon>Magnoliopsida</taxon>
        <taxon>eudicotyledons</taxon>
        <taxon>Gunneridae</taxon>
        <taxon>Pentapetalae</taxon>
        <taxon>asterids</taxon>
        <taxon>campanulids</taxon>
        <taxon>Aquifoliales</taxon>
        <taxon>Aquifoliaceae</taxon>
        <taxon>Ilex</taxon>
    </lineage>
</organism>
<keyword evidence="2" id="KW-1185">Reference proteome</keyword>
<protein>
    <submittedName>
        <fullName evidence="1">Uncharacterized protein</fullName>
    </submittedName>
</protein>
<gene>
    <name evidence="1" type="ORF">ILEXP_LOCUS45843</name>
</gene>
<accession>A0ABC8U6U7</accession>
<reference evidence="1 2" key="1">
    <citation type="submission" date="2024-02" db="EMBL/GenBank/DDBJ databases">
        <authorList>
            <person name="Vignale AGUSTIN F."/>
            <person name="Sosa J E."/>
            <person name="Modenutti C."/>
        </authorList>
    </citation>
    <scope>NUCLEOTIDE SEQUENCE [LARGE SCALE GENOMIC DNA]</scope>
</reference>
<proteinExistence type="predicted"/>
<comment type="caution">
    <text evidence="1">The sequence shown here is derived from an EMBL/GenBank/DDBJ whole genome shotgun (WGS) entry which is preliminary data.</text>
</comment>